<dbReference type="InterPro" id="IPR009057">
    <property type="entry name" value="Homeodomain-like_sf"/>
</dbReference>
<dbReference type="PANTHER" id="PTHR30532:SF26">
    <property type="entry name" value="IRON(3+)-HYDROXAMATE-BINDING PROTEIN FHUD"/>
    <property type="match status" value="1"/>
</dbReference>
<dbReference type="Proteomes" id="UP001596047">
    <property type="component" value="Unassembled WGS sequence"/>
</dbReference>
<reference evidence="12" key="1">
    <citation type="journal article" date="2019" name="Int. J. Syst. Evol. Microbiol.">
        <title>The Global Catalogue of Microorganisms (GCM) 10K type strain sequencing project: providing services to taxonomists for standard genome sequencing and annotation.</title>
        <authorList>
            <consortium name="The Broad Institute Genomics Platform"/>
            <consortium name="The Broad Institute Genome Sequencing Center for Infectious Disease"/>
            <person name="Wu L."/>
            <person name="Ma J."/>
        </authorList>
    </citation>
    <scope>NUCLEOTIDE SEQUENCE [LARGE SCALE GENOMIC DNA]</scope>
    <source>
        <strain evidence="12">CGMCC 1.3240</strain>
    </source>
</reference>
<keyword evidence="3" id="KW-0813">Transport</keyword>
<feature type="domain" description="HTH araC/xylS-type" evidence="9">
    <location>
        <begin position="177"/>
        <end position="275"/>
    </location>
</feature>
<dbReference type="InterPro" id="IPR020449">
    <property type="entry name" value="Tscrpt_reg_AraC-type_HTH"/>
</dbReference>
<keyword evidence="6" id="KW-0238">DNA-binding</keyword>
<feature type="compositionally biased region" description="Low complexity" evidence="8">
    <location>
        <begin position="348"/>
        <end position="361"/>
    </location>
</feature>
<dbReference type="InterPro" id="IPR002491">
    <property type="entry name" value="ABC_transptr_periplasmic_BD"/>
</dbReference>
<evidence type="ECO:0000259" key="9">
    <source>
        <dbReference type="PROSITE" id="PS01124"/>
    </source>
</evidence>
<dbReference type="PANTHER" id="PTHR30532">
    <property type="entry name" value="IRON III DICITRATE-BINDING PERIPLASMIC PROTEIN"/>
    <property type="match status" value="1"/>
</dbReference>
<feature type="region of interest" description="Disordered" evidence="8">
    <location>
        <begin position="348"/>
        <end position="384"/>
    </location>
</feature>
<evidence type="ECO:0000256" key="4">
    <source>
        <dbReference type="ARBA" id="ARBA00022729"/>
    </source>
</evidence>
<feature type="compositionally biased region" description="Polar residues" evidence="8">
    <location>
        <begin position="362"/>
        <end position="374"/>
    </location>
</feature>
<comment type="caution">
    <text evidence="11">The sequence shown here is derived from an EMBL/GenBank/DDBJ whole genome shotgun (WGS) entry which is preliminary data.</text>
</comment>
<evidence type="ECO:0000256" key="8">
    <source>
        <dbReference type="SAM" id="MobiDB-lite"/>
    </source>
</evidence>
<protein>
    <submittedName>
        <fullName evidence="11">ABC transporter substrate-binding protein</fullName>
    </submittedName>
</protein>
<sequence>MSIQHHLLLWNYAALRVLDVRRAALHPGENLSAYQLPASVFLFSTRGKARVLLDNIEFEADNCYVCHADKGAFLDIEQVSEPFEYYLVFYKAVIAMPNFRELARLQQSSNPFQEQYGLAPHYPIPLFMRIEQMYQKWQQSGNLEPLHVKALFHQFVYELLLQLQQQGCETKRPSLVNQAARYIQEHYAEPITLKALAALLDSSERQLQRQFKAMLGSGPMEYLIQVRLDKAKTLLQDTDFPLKEIAEAIGYTDSYYFSRMFKKYIGVSPSLYKEQARQTADSRHNPSRLSRLPIAAGRSRRYSVIDDDNHYQYKSGGAIHMYRSSKAALAISLVLSLALMLSACSGTTGTNTNSGGSSTNSVNAQTADTGQANNAKGEVAAESSKPRTIKHLKGDLVLEQTPEKIAVLDPQYIDQMMVLGEQPIGSVIATTDKTQFPEYLADKLVDVKVLGTKDEPNVEAIVAAAPDLIICTEFQDKIYDKLVKIAPTIMLDRNEDWRTTLLTVGQIVDKEQEAQKVLDDYDKKVTDLKAALVGKLKGQTVALLRPRDKMVRLHTTSHRTAEILYKDLGLTAPKMAVDAENTSKSISLEVLPELNADHLFLLKDDSNAELTDEFQKTSIWKGLSAVKANQVDTFNTTLWIGYYGPIAINLVVDEIAKALL</sequence>
<evidence type="ECO:0000256" key="6">
    <source>
        <dbReference type="ARBA" id="ARBA00023125"/>
    </source>
</evidence>
<comment type="similarity">
    <text evidence="2">Belongs to the bacterial solute-binding protein 8 family.</text>
</comment>
<feature type="domain" description="Fe/B12 periplasmic-binding" evidence="10">
    <location>
        <begin position="404"/>
        <end position="660"/>
    </location>
</feature>
<dbReference type="RefSeq" id="WP_379191302.1">
    <property type="nucleotide sequence ID" value="NZ_JBHSOW010000102.1"/>
</dbReference>
<organism evidence="11 12">
    <name type="scientific">Paenibacillus solisilvae</name>
    <dbReference type="NCBI Taxonomy" id="2486751"/>
    <lineage>
        <taxon>Bacteria</taxon>
        <taxon>Bacillati</taxon>
        <taxon>Bacillota</taxon>
        <taxon>Bacilli</taxon>
        <taxon>Bacillales</taxon>
        <taxon>Paenibacillaceae</taxon>
        <taxon>Paenibacillus</taxon>
    </lineage>
</organism>
<dbReference type="SUPFAM" id="SSF53807">
    <property type="entry name" value="Helical backbone' metal receptor"/>
    <property type="match status" value="1"/>
</dbReference>
<dbReference type="CDD" id="cd01146">
    <property type="entry name" value="FhuD"/>
    <property type="match status" value="1"/>
</dbReference>
<proteinExistence type="inferred from homology"/>
<keyword evidence="5" id="KW-0805">Transcription regulation</keyword>
<keyword evidence="7" id="KW-0804">Transcription</keyword>
<evidence type="ECO:0000256" key="5">
    <source>
        <dbReference type="ARBA" id="ARBA00023015"/>
    </source>
</evidence>
<dbReference type="Pfam" id="PF01497">
    <property type="entry name" value="Peripla_BP_2"/>
    <property type="match status" value="1"/>
</dbReference>
<evidence type="ECO:0000256" key="1">
    <source>
        <dbReference type="ARBA" id="ARBA00004196"/>
    </source>
</evidence>
<dbReference type="PROSITE" id="PS01124">
    <property type="entry name" value="HTH_ARAC_FAMILY_2"/>
    <property type="match status" value="1"/>
</dbReference>
<evidence type="ECO:0000256" key="7">
    <source>
        <dbReference type="ARBA" id="ARBA00023163"/>
    </source>
</evidence>
<dbReference type="SMART" id="SM00342">
    <property type="entry name" value="HTH_ARAC"/>
    <property type="match status" value="1"/>
</dbReference>
<dbReference type="PRINTS" id="PR00032">
    <property type="entry name" value="HTHARAC"/>
</dbReference>
<gene>
    <name evidence="11" type="ORF">ACFPYJ_26775</name>
</gene>
<dbReference type="InterPro" id="IPR051313">
    <property type="entry name" value="Bact_iron-sidero_bind"/>
</dbReference>
<accession>A0ABW0W3P3</accession>
<dbReference type="PROSITE" id="PS00041">
    <property type="entry name" value="HTH_ARAC_FAMILY_1"/>
    <property type="match status" value="1"/>
</dbReference>
<dbReference type="InterPro" id="IPR018060">
    <property type="entry name" value="HTH_AraC"/>
</dbReference>
<evidence type="ECO:0000256" key="2">
    <source>
        <dbReference type="ARBA" id="ARBA00008814"/>
    </source>
</evidence>
<evidence type="ECO:0000259" key="10">
    <source>
        <dbReference type="PROSITE" id="PS50983"/>
    </source>
</evidence>
<dbReference type="Gene3D" id="1.10.10.60">
    <property type="entry name" value="Homeodomain-like"/>
    <property type="match status" value="1"/>
</dbReference>
<keyword evidence="12" id="KW-1185">Reference proteome</keyword>
<evidence type="ECO:0000313" key="11">
    <source>
        <dbReference type="EMBL" id="MFC5652657.1"/>
    </source>
</evidence>
<dbReference type="Pfam" id="PF12833">
    <property type="entry name" value="HTH_18"/>
    <property type="match status" value="1"/>
</dbReference>
<comment type="subcellular location">
    <subcellularLocation>
        <location evidence="1">Cell envelope</location>
    </subcellularLocation>
</comment>
<evidence type="ECO:0000256" key="3">
    <source>
        <dbReference type="ARBA" id="ARBA00022448"/>
    </source>
</evidence>
<dbReference type="Gene3D" id="3.40.50.1980">
    <property type="entry name" value="Nitrogenase molybdenum iron protein domain"/>
    <property type="match status" value="2"/>
</dbReference>
<keyword evidence="4" id="KW-0732">Signal</keyword>
<dbReference type="InterPro" id="IPR018062">
    <property type="entry name" value="HTH_AraC-typ_CS"/>
</dbReference>
<evidence type="ECO:0000313" key="12">
    <source>
        <dbReference type="Proteomes" id="UP001596047"/>
    </source>
</evidence>
<name>A0ABW0W3P3_9BACL</name>
<dbReference type="EMBL" id="JBHSOW010000102">
    <property type="protein sequence ID" value="MFC5652657.1"/>
    <property type="molecule type" value="Genomic_DNA"/>
</dbReference>
<dbReference type="SUPFAM" id="SSF46689">
    <property type="entry name" value="Homeodomain-like"/>
    <property type="match status" value="2"/>
</dbReference>
<dbReference type="PROSITE" id="PS50983">
    <property type="entry name" value="FE_B12_PBP"/>
    <property type="match status" value="1"/>
</dbReference>